<feature type="transmembrane region" description="Helical" evidence="8">
    <location>
        <begin position="238"/>
        <end position="264"/>
    </location>
</feature>
<keyword evidence="6 8" id="KW-0472">Membrane</keyword>
<dbReference type="PROSITE" id="PS01348">
    <property type="entry name" value="MRAY_2"/>
    <property type="match status" value="1"/>
</dbReference>
<evidence type="ECO:0000256" key="6">
    <source>
        <dbReference type="ARBA" id="ARBA00023136"/>
    </source>
</evidence>
<dbReference type="STRING" id="926567.TheveDRAFT_0933"/>
<dbReference type="GO" id="GO:0071555">
    <property type="term" value="P:cell wall organization"/>
    <property type="evidence" value="ECO:0007669"/>
    <property type="project" value="TreeGrafter"/>
</dbReference>
<feature type="transmembrane region" description="Helical" evidence="8">
    <location>
        <begin position="121"/>
        <end position="140"/>
    </location>
</feature>
<accession>H0URY0</accession>
<keyword evidence="3 9" id="KW-0808">Transferase</keyword>
<dbReference type="InterPro" id="IPR000715">
    <property type="entry name" value="Glycosyl_transferase_4"/>
</dbReference>
<feature type="transmembrane region" description="Helical" evidence="8">
    <location>
        <begin position="146"/>
        <end position="167"/>
    </location>
</feature>
<feature type="transmembrane region" description="Helical" evidence="8">
    <location>
        <begin position="179"/>
        <end position="201"/>
    </location>
</feature>
<feature type="transmembrane region" description="Helical" evidence="8">
    <location>
        <begin position="291"/>
        <end position="311"/>
    </location>
</feature>
<dbReference type="GO" id="GO:0044038">
    <property type="term" value="P:cell wall macromolecule biosynthetic process"/>
    <property type="evidence" value="ECO:0007669"/>
    <property type="project" value="TreeGrafter"/>
</dbReference>
<feature type="transmembrane region" description="Helical" evidence="8">
    <location>
        <begin position="207"/>
        <end position="226"/>
    </location>
</feature>
<protein>
    <submittedName>
        <fullName evidence="9">UDP-N-acetylmuramyl pentapeptide phosphotransferase/UDP-N-acetylglucosamine-1-phosphate transferase</fullName>
    </submittedName>
</protein>
<feature type="transmembrane region" description="Helical" evidence="8">
    <location>
        <begin position="92"/>
        <end position="109"/>
    </location>
</feature>
<feature type="transmembrane region" description="Helical" evidence="8">
    <location>
        <begin position="69"/>
        <end position="86"/>
    </location>
</feature>
<organism evidence="9 10">
    <name type="scientific">Thermanaerovibrio velox DSM 12556</name>
    <dbReference type="NCBI Taxonomy" id="926567"/>
    <lineage>
        <taxon>Bacteria</taxon>
        <taxon>Thermotogati</taxon>
        <taxon>Synergistota</taxon>
        <taxon>Synergistia</taxon>
        <taxon>Synergistales</taxon>
        <taxon>Synergistaceae</taxon>
        <taxon>Thermanaerovibrio</taxon>
    </lineage>
</organism>
<dbReference type="OrthoDB" id="9805475at2"/>
<evidence type="ECO:0000313" key="10">
    <source>
        <dbReference type="Proteomes" id="UP000005730"/>
    </source>
</evidence>
<evidence type="ECO:0000256" key="4">
    <source>
        <dbReference type="ARBA" id="ARBA00022692"/>
    </source>
</evidence>
<comment type="cofactor">
    <cofactor evidence="7">
        <name>Mg(2+)</name>
        <dbReference type="ChEBI" id="CHEBI:18420"/>
    </cofactor>
</comment>
<dbReference type="CDD" id="cd06853">
    <property type="entry name" value="GT_WecA_like"/>
    <property type="match status" value="1"/>
</dbReference>
<feature type="transmembrane region" description="Helical" evidence="8">
    <location>
        <begin position="27"/>
        <end position="48"/>
    </location>
</feature>
<dbReference type="GO" id="GO:0016780">
    <property type="term" value="F:phosphotransferase activity, for other substituted phosphate groups"/>
    <property type="evidence" value="ECO:0007669"/>
    <property type="project" value="InterPro"/>
</dbReference>
<dbReference type="EMBL" id="CM001377">
    <property type="protein sequence ID" value="EHM10069.1"/>
    <property type="molecule type" value="Genomic_DNA"/>
</dbReference>
<dbReference type="HOGENOM" id="CLU_023982_2_3_0"/>
<evidence type="ECO:0000256" key="8">
    <source>
        <dbReference type="SAM" id="Phobius"/>
    </source>
</evidence>
<dbReference type="GO" id="GO:0005886">
    <property type="term" value="C:plasma membrane"/>
    <property type="evidence" value="ECO:0007669"/>
    <property type="project" value="UniProtKB-SubCell"/>
</dbReference>
<dbReference type="GO" id="GO:0046872">
    <property type="term" value="F:metal ion binding"/>
    <property type="evidence" value="ECO:0007669"/>
    <property type="project" value="UniProtKB-KW"/>
</dbReference>
<evidence type="ECO:0000256" key="5">
    <source>
        <dbReference type="ARBA" id="ARBA00022989"/>
    </source>
</evidence>
<evidence type="ECO:0000256" key="7">
    <source>
        <dbReference type="PIRSR" id="PIRSR600715-1"/>
    </source>
</evidence>
<keyword evidence="7" id="KW-0479">Metal-binding</keyword>
<feature type="binding site" evidence="7">
    <location>
        <position position="157"/>
    </location>
    <ligand>
        <name>Mg(2+)</name>
        <dbReference type="ChEBI" id="CHEBI:18420"/>
    </ligand>
</feature>
<evidence type="ECO:0000256" key="1">
    <source>
        <dbReference type="ARBA" id="ARBA00004651"/>
    </source>
</evidence>
<keyword evidence="10" id="KW-1185">Reference proteome</keyword>
<dbReference type="PANTHER" id="PTHR22926">
    <property type="entry name" value="PHOSPHO-N-ACETYLMURAMOYL-PENTAPEPTIDE-TRANSFERASE"/>
    <property type="match status" value="1"/>
</dbReference>
<dbReference type="Pfam" id="PF00953">
    <property type="entry name" value="Glycos_transf_4"/>
    <property type="match status" value="1"/>
</dbReference>
<dbReference type="PANTHER" id="PTHR22926:SF3">
    <property type="entry name" value="UNDECAPRENYL-PHOSPHATE ALPHA-N-ACETYLGLUCOSAMINYL 1-PHOSPHATE TRANSFERASE"/>
    <property type="match status" value="1"/>
</dbReference>
<proteinExistence type="predicted"/>
<keyword evidence="4 8" id="KW-0812">Transmembrane</keyword>
<keyword evidence="7" id="KW-0460">Magnesium</keyword>
<keyword evidence="2" id="KW-1003">Cell membrane</keyword>
<reference evidence="9 10" key="1">
    <citation type="submission" date="2011-10" db="EMBL/GenBank/DDBJ databases">
        <title>The Noncontiguous Finished genome of Thermanaerovibrio velox DSM 12556.</title>
        <authorList>
            <consortium name="US DOE Joint Genome Institute (JGI-PGF)"/>
            <person name="Lucas S."/>
            <person name="Copeland A."/>
            <person name="Lapidus A."/>
            <person name="Glavina del Rio T."/>
            <person name="Dalin E."/>
            <person name="Tice H."/>
            <person name="Bruce D."/>
            <person name="Goodwin L."/>
            <person name="Pitluck S."/>
            <person name="Peters L."/>
            <person name="Mikhailova N."/>
            <person name="Teshima H."/>
            <person name="Kyrpides N."/>
            <person name="Mavromatis K."/>
            <person name="Ivanova N."/>
            <person name="Markowitz V."/>
            <person name="Cheng J.-F."/>
            <person name="Hugenholtz P."/>
            <person name="Woyke T."/>
            <person name="Wu D."/>
            <person name="Spring S."/>
            <person name="Brambilla E.-M."/>
            <person name="Klenk H.-P."/>
            <person name="Eisen J.A."/>
        </authorList>
    </citation>
    <scope>NUCLEOTIDE SEQUENCE [LARGE SCALE GENOMIC DNA]</scope>
    <source>
        <strain evidence="9 10">DSM 12556</strain>
    </source>
</reference>
<dbReference type="Proteomes" id="UP000005730">
    <property type="component" value="Chromosome"/>
</dbReference>
<name>H0URY0_9BACT</name>
<gene>
    <name evidence="9" type="ORF">TheveDRAFT_0933</name>
</gene>
<comment type="subcellular location">
    <subcellularLocation>
        <location evidence="1">Cell membrane</location>
        <topology evidence="1">Multi-pass membrane protein</topology>
    </subcellularLocation>
</comment>
<evidence type="ECO:0000256" key="2">
    <source>
        <dbReference type="ARBA" id="ARBA00022475"/>
    </source>
</evidence>
<sequence length="316" mass="33706">MLGTGSLAPNSDKGCFIVDKSITDSQILQAIGAFLWAFLAVPLSMALAKRFRLLDVPGGRKLHASVTPRGAGIVLWVGFLLVSLLMGDHVPFAPYVASGATGVFVVGYLDDMSPLPPSIRFMVHLVAAMGVLYPLDIPLLHRVVAVIWITGLTNAFNLIDGMDGLCLSMTLVTMGCAMYFLSPFPWVVTMGLVLGVMLWNFPKAKTFLGDGGSTLLGFLCGSLMLWDAGEILAKFGVVRLCITLFLLGGLPVVDTLSVMFGRILRGASPFLPDRTHGHHRLLDMGLGKIKVLAVLVCVHLSLVVAGMLLLVGGARC</sequence>
<dbReference type="AlphaFoldDB" id="H0URY0"/>
<dbReference type="GO" id="GO:0009103">
    <property type="term" value="P:lipopolysaccharide biosynthetic process"/>
    <property type="evidence" value="ECO:0007669"/>
    <property type="project" value="TreeGrafter"/>
</dbReference>
<dbReference type="eggNOG" id="COG0472">
    <property type="taxonomic scope" value="Bacteria"/>
</dbReference>
<dbReference type="InterPro" id="IPR018480">
    <property type="entry name" value="PNAcMuramoyl-5peptid_Trfase_CS"/>
</dbReference>
<evidence type="ECO:0000313" key="9">
    <source>
        <dbReference type="EMBL" id="EHM10069.1"/>
    </source>
</evidence>
<evidence type="ECO:0000256" key="3">
    <source>
        <dbReference type="ARBA" id="ARBA00022679"/>
    </source>
</evidence>
<keyword evidence="5 8" id="KW-1133">Transmembrane helix</keyword>
<feature type="binding site" evidence="7">
    <location>
        <position position="210"/>
    </location>
    <ligand>
        <name>Mg(2+)</name>
        <dbReference type="ChEBI" id="CHEBI:18420"/>
    </ligand>
</feature>